<dbReference type="EMBL" id="JAPTYD010000040">
    <property type="protein sequence ID" value="MCZ0963498.1"/>
    <property type="molecule type" value="Genomic_DNA"/>
</dbReference>
<dbReference type="RefSeq" id="WP_268943585.1">
    <property type="nucleotide sequence ID" value="NZ_JAPTYD010000040.1"/>
</dbReference>
<comment type="caution">
    <text evidence="1">The sequence shown here is derived from an EMBL/GenBank/DDBJ whole genome shotgun (WGS) entry which is preliminary data.</text>
</comment>
<reference evidence="1" key="1">
    <citation type="submission" date="2022-12" db="EMBL/GenBank/DDBJ databases">
        <title>Paracoccus sp. EF6 isolated from a lake water.</title>
        <authorList>
            <person name="Liu H."/>
        </authorList>
    </citation>
    <scope>NUCLEOTIDE SEQUENCE</scope>
    <source>
        <strain evidence="1">EF6</strain>
    </source>
</reference>
<protein>
    <submittedName>
        <fullName evidence="1">Uncharacterized protein</fullName>
    </submittedName>
</protein>
<dbReference type="Proteomes" id="UP001149822">
    <property type="component" value="Unassembled WGS sequence"/>
</dbReference>
<evidence type="ECO:0000313" key="1">
    <source>
        <dbReference type="EMBL" id="MCZ0963498.1"/>
    </source>
</evidence>
<name>A0ABT4J8P6_9RHOB</name>
<accession>A0ABT4J8P6</accession>
<proteinExistence type="predicted"/>
<keyword evidence="2" id="KW-1185">Reference proteome</keyword>
<gene>
    <name evidence="1" type="ORF">OU682_17980</name>
</gene>
<organism evidence="1 2">
    <name type="scientific">Paracoccus benzoatiresistens</name>
    <dbReference type="NCBI Taxonomy" id="2997341"/>
    <lineage>
        <taxon>Bacteria</taxon>
        <taxon>Pseudomonadati</taxon>
        <taxon>Pseudomonadota</taxon>
        <taxon>Alphaproteobacteria</taxon>
        <taxon>Rhodobacterales</taxon>
        <taxon>Paracoccaceae</taxon>
        <taxon>Paracoccus</taxon>
    </lineage>
</organism>
<sequence length="91" mass="9974">MPELSKAANWSRMPDHLYTNAPGRAGGSIKILRGGEDGSGYILFSGVWKQDDGKEGELDLVVSAYANAAEVHWGPDKTITNEWTKNIEEQP</sequence>
<evidence type="ECO:0000313" key="2">
    <source>
        <dbReference type="Proteomes" id="UP001149822"/>
    </source>
</evidence>